<dbReference type="InterPro" id="IPR050905">
    <property type="entry name" value="Plant_NBS-LRR"/>
</dbReference>
<dbReference type="InterPro" id="IPR042197">
    <property type="entry name" value="Apaf_helical"/>
</dbReference>
<dbReference type="InterPro" id="IPR057135">
    <property type="entry name" value="At4g27190-like_LRR"/>
</dbReference>
<keyword evidence="2" id="KW-0611">Plant defense</keyword>
<dbReference type="SUPFAM" id="SSF52540">
    <property type="entry name" value="P-loop containing nucleoside triphosphate hydrolases"/>
    <property type="match status" value="1"/>
</dbReference>
<dbReference type="PANTHER" id="PTHR33463">
    <property type="entry name" value="NB-ARC DOMAIN-CONTAINING PROTEIN-RELATED"/>
    <property type="match status" value="1"/>
</dbReference>
<dbReference type="Proteomes" id="UP000288805">
    <property type="component" value="Unassembled WGS sequence"/>
</dbReference>
<dbReference type="Pfam" id="PF23247">
    <property type="entry name" value="LRR_RPS2"/>
    <property type="match status" value="1"/>
</dbReference>
<dbReference type="GO" id="GO:0043531">
    <property type="term" value="F:ADP binding"/>
    <property type="evidence" value="ECO:0007669"/>
    <property type="project" value="InterPro"/>
</dbReference>
<evidence type="ECO:0000259" key="3">
    <source>
        <dbReference type="Pfam" id="PF23247"/>
    </source>
</evidence>
<dbReference type="Gene3D" id="1.10.8.430">
    <property type="entry name" value="Helical domain of apoptotic protease-activating factors"/>
    <property type="match status" value="1"/>
</dbReference>
<dbReference type="GO" id="GO:0006952">
    <property type="term" value="P:defense response"/>
    <property type="evidence" value="ECO:0007669"/>
    <property type="project" value="UniProtKB-KW"/>
</dbReference>
<sequence>MKAQKSIEVTCLSSEAAWTLFQKEVGEETLKSHPHIPRLAKIVAEECKGLPLALITLRRAMAGEKDPSNWDKVLQDLSKFPAEISGEGERTQRDATLRNYIATRGNYFRALHEVYIDNCSKLLNLTWLVCAPYLEELTIEDCESIEQVICYGVEEKLDIFSRLKYLKLNNLPRLKSIYHHPLPFSSLEIIKVYDCKSLRSLPFDSNTSNNNLKKIKGETSWWNQLEWNDETIKHSFTPYFQIHEAEAYLTDSEESEIDGIDDMQQDSASN</sequence>
<reference evidence="4 5" key="1">
    <citation type="journal article" date="2018" name="PLoS Genet.">
        <title>Population sequencing reveals clonal diversity and ancestral inbreeding in the grapevine cultivar Chardonnay.</title>
        <authorList>
            <person name="Roach M.J."/>
            <person name="Johnson D.L."/>
            <person name="Bohlmann J."/>
            <person name="van Vuuren H.J."/>
            <person name="Jones S.J."/>
            <person name="Pretorius I.S."/>
            <person name="Schmidt S.A."/>
            <person name="Borneman A.R."/>
        </authorList>
    </citation>
    <scope>NUCLEOTIDE SEQUENCE [LARGE SCALE GENOMIC DNA]</scope>
    <source>
        <strain evidence="5">cv. Chardonnay</strain>
        <tissue evidence="4">Leaf</tissue>
    </source>
</reference>
<gene>
    <name evidence="4" type="primary">VvCHDh001052</name>
    <name evidence="4" type="ORF">CK203_091481</name>
</gene>
<dbReference type="InterPro" id="IPR032675">
    <property type="entry name" value="LRR_dom_sf"/>
</dbReference>
<accession>A0A438CK53</accession>
<dbReference type="InterPro" id="IPR027417">
    <property type="entry name" value="P-loop_NTPase"/>
</dbReference>
<dbReference type="EMBL" id="QGNW01002192">
    <property type="protein sequence ID" value="RVW23582.1"/>
    <property type="molecule type" value="Genomic_DNA"/>
</dbReference>
<dbReference type="GO" id="GO:0005524">
    <property type="term" value="F:ATP binding"/>
    <property type="evidence" value="ECO:0007669"/>
    <property type="project" value="UniProtKB-KW"/>
</dbReference>
<evidence type="ECO:0000256" key="1">
    <source>
        <dbReference type="ARBA" id="ARBA00022741"/>
    </source>
</evidence>
<name>A0A438CK53_VITVI</name>
<dbReference type="SUPFAM" id="SSF52058">
    <property type="entry name" value="L domain-like"/>
    <property type="match status" value="1"/>
</dbReference>
<dbReference type="PANTHER" id="PTHR33463:SF220">
    <property type="entry name" value="NB-ARC DOMAIN-CONTAINING PROTEIN"/>
    <property type="match status" value="1"/>
</dbReference>
<keyword evidence="1" id="KW-0547">Nucleotide-binding</keyword>
<evidence type="ECO:0000256" key="2">
    <source>
        <dbReference type="ARBA" id="ARBA00022821"/>
    </source>
</evidence>
<dbReference type="AlphaFoldDB" id="A0A438CK53"/>
<comment type="caution">
    <text evidence="4">The sequence shown here is derived from an EMBL/GenBank/DDBJ whole genome shotgun (WGS) entry which is preliminary data.</text>
</comment>
<evidence type="ECO:0000313" key="4">
    <source>
        <dbReference type="EMBL" id="RVW23582.1"/>
    </source>
</evidence>
<proteinExistence type="predicted"/>
<dbReference type="FunFam" id="1.10.8.430:FF:000003">
    <property type="entry name" value="Probable disease resistance protein At5g66910"/>
    <property type="match status" value="1"/>
</dbReference>
<evidence type="ECO:0000313" key="5">
    <source>
        <dbReference type="Proteomes" id="UP000288805"/>
    </source>
</evidence>
<feature type="domain" description="Disease resistance protein At4g27190-like leucine-rich repeats" evidence="3">
    <location>
        <begin position="104"/>
        <end position="213"/>
    </location>
</feature>
<organism evidence="4 5">
    <name type="scientific">Vitis vinifera</name>
    <name type="common">Grape</name>
    <dbReference type="NCBI Taxonomy" id="29760"/>
    <lineage>
        <taxon>Eukaryota</taxon>
        <taxon>Viridiplantae</taxon>
        <taxon>Streptophyta</taxon>
        <taxon>Embryophyta</taxon>
        <taxon>Tracheophyta</taxon>
        <taxon>Spermatophyta</taxon>
        <taxon>Magnoliopsida</taxon>
        <taxon>eudicotyledons</taxon>
        <taxon>Gunneridae</taxon>
        <taxon>Pentapetalae</taxon>
        <taxon>rosids</taxon>
        <taxon>Vitales</taxon>
        <taxon>Vitaceae</taxon>
        <taxon>Viteae</taxon>
        <taxon>Vitis</taxon>
    </lineage>
</organism>
<protein>
    <submittedName>
        <fullName evidence="4">Putative disease resistance protein</fullName>
    </submittedName>
</protein>
<dbReference type="Gene3D" id="3.80.10.10">
    <property type="entry name" value="Ribonuclease Inhibitor"/>
    <property type="match status" value="1"/>
</dbReference>